<dbReference type="Proteomes" id="UP000737018">
    <property type="component" value="Unassembled WGS sequence"/>
</dbReference>
<comment type="caution">
    <text evidence="3">The sequence shown here is derived from an EMBL/GenBank/DDBJ whole genome shotgun (WGS) entry which is preliminary data.</text>
</comment>
<sequence length="595" mass="68614">MERRTIVQIPSMASLNNEGASFSSSTHRWEYDVFLSFRGEDTREGFTSHLYKALSNKGINTFFDDIDLPRGEEISEKLIQAIKNSSILVIVFSENYAESKWCLDELAEIVKCREEDQEVKIRPIFYNVDPSEIRNQKGKFGRELDEHEEKFKNNKDKVQRWRDALEKAAKAAGWHYKKGNATCKSESQFIQYIVEEISNAKSNRMSLYVAEYPVGINSRAEAIESLLDIGEVVRQQAPDILEKRSRLYCYKDSLEVLTRNKGSENIRGIMLHSPRSVKVQLHTEAFRRMENLKFLIVKNVHICKPLKFLPHSLIFLKWPNYPFHWPSEYFPEQLVAIEMPNSCIRLPKLISQERRLENLTDVNLCGLPQSIRRVNAEGCMLLDTQSPSGLLNQVIEIIGILPSRVCGTARSNKLMDPQLTNYFPSETEGAESEDGDISMDPQFSNHFPSETEDVEYEDWVNRHEITCCGTEMPKWVNHQSVDNSIFFFVGRKFPKLVVCIVAGKRFDGTVDISVDISINGYKNHEISTFFCNNTLFLFSPTQRSLQRRLNESNPTDQNLVEVSITYNTRNSIKRLGVQVDDVVEYLPTSKKQRTR</sequence>
<dbReference type="AlphaFoldDB" id="A0A8J4QHE6"/>
<keyword evidence="1" id="KW-0520">NAD</keyword>
<evidence type="ECO:0000313" key="4">
    <source>
        <dbReference type="Proteomes" id="UP000737018"/>
    </source>
</evidence>
<dbReference type="FunFam" id="3.40.50.10140:FF:000007">
    <property type="entry name" value="Disease resistance protein (TIR-NBS-LRR class)"/>
    <property type="match status" value="1"/>
</dbReference>
<dbReference type="InterPro" id="IPR000157">
    <property type="entry name" value="TIR_dom"/>
</dbReference>
<dbReference type="InterPro" id="IPR035897">
    <property type="entry name" value="Toll_tir_struct_dom_sf"/>
</dbReference>
<evidence type="ECO:0000313" key="3">
    <source>
        <dbReference type="EMBL" id="KAF3947499.1"/>
    </source>
</evidence>
<dbReference type="Pfam" id="PF01582">
    <property type="entry name" value="TIR"/>
    <property type="match status" value="1"/>
</dbReference>
<organism evidence="3 4">
    <name type="scientific">Castanea mollissima</name>
    <name type="common">Chinese chestnut</name>
    <dbReference type="NCBI Taxonomy" id="60419"/>
    <lineage>
        <taxon>Eukaryota</taxon>
        <taxon>Viridiplantae</taxon>
        <taxon>Streptophyta</taxon>
        <taxon>Embryophyta</taxon>
        <taxon>Tracheophyta</taxon>
        <taxon>Spermatophyta</taxon>
        <taxon>Magnoliopsida</taxon>
        <taxon>eudicotyledons</taxon>
        <taxon>Gunneridae</taxon>
        <taxon>Pentapetalae</taxon>
        <taxon>rosids</taxon>
        <taxon>fabids</taxon>
        <taxon>Fagales</taxon>
        <taxon>Fagaceae</taxon>
        <taxon>Castanea</taxon>
    </lineage>
</organism>
<reference evidence="3" key="1">
    <citation type="submission" date="2020-03" db="EMBL/GenBank/DDBJ databases">
        <title>Castanea mollissima Vanexum genome sequencing.</title>
        <authorList>
            <person name="Staton M."/>
        </authorList>
    </citation>
    <scope>NUCLEOTIDE SEQUENCE</scope>
    <source>
        <tissue evidence="3">Leaf</tissue>
    </source>
</reference>
<dbReference type="PANTHER" id="PTHR11017">
    <property type="entry name" value="LEUCINE-RICH REPEAT-CONTAINING PROTEIN"/>
    <property type="match status" value="1"/>
</dbReference>
<accession>A0A8J4QHE6</accession>
<dbReference type="GO" id="GO:0007165">
    <property type="term" value="P:signal transduction"/>
    <property type="evidence" value="ECO:0007669"/>
    <property type="project" value="InterPro"/>
</dbReference>
<dbReference type="GO" id="GO:0006952">
    <property type="term" value="P:defense response"/>
    <property type="evidence" value="ECO:0007669"/>
    <property type="project" value="InterPro"/>
</dbReference>
<dbReference type="PANTHER" id="PTHR11017:SF573">
    <property type="entry name" value="ADP-RIBOSYL CYCLASE_CYCLIC ADP-RIBOSE HYDROLASE"/>
    <property type="match status" value="1"/>
</dbReference>
<keyword evidence="4" id="KW-1185">Reference proteome</keyword>
<evidence type="ECO:0000256" key="1">
    <source>
        <dbReference type="ARBA" id="ARBA00023027"/>
    </source>
</evidence>
<dbReference type="OrthoDB" id="1733683at2759"/>
<dbReference type="PROSITE" id="PS50104">
    <property type="entry name" value="TIR"/>
    <property type="match status" value="1"/>
</dbReference>
<evidence type="ECO:0000259" key="2">
    <source>
        <dbReference type="PROSITE" id="PS50104"/>
    </source>
</evidence>
<dbReference type="SMART" id="SM00255">
    <property type="entry name" value="TIR"/>
    <property type="match status" value="1"/>
</dbReference>
<dbReference type="SUPFAM" id="SSF52200">
    <property type="entry name" value="Toll/Interleukin receptor TIR domain"/>
    <property type="match status" value="1"/>
</dbReference>
<dbReference type="Gene3D" id="3.40.50.10140">
    <property type="entry name" value="Toll/interleukin-1 receptor homology (TIR) domain"/>
    <property type="match status" value="1"/>
</dbReference>
<dbReference type="EMBL" id="JRKL02007706">
    <property type="protein sequence ID" value="KAF3947499.1"/>
    <property type="molecule type" value="Genomic_DNA"/>
</dbReference>
<proteinExistence type="predicted"/>
<gene>
    <name evidence="3" type="ORF">CMV_026376</name>
</gene>
<protein>
    <recommendedName>
        <fullName evidence="2">TIR domain-containing protein</fullName>
    </recommendedName>
</protein>
<name>A0A8J4QHE6_9ROSI</name>
<feature type="domain" description="TIR" evidence="2">
    <location>
        <begin position="29"/>
        <end position="201"/>
    </location>
</feature>
<dbReference type="InterPro" id="IPR044974">
    <property type="entry name" value="Disease_R_plants"/>
</dbReference>